<protein>
    <submittedName>
        <fullName evidence="3">Uncharacterized protein</fullName>
    </submittedName>
</protein>
<accession>A0ABR4QM50</accession>
<reference evidence="3" key="2">
    <citation type="submission" date="2024-12" db="EMBL/GenBank/DDBJ databases">
        <authorList>
            <person name="Estrada K."/>
            <person name="Bobes R.J."/>
            <person name="Sanchez-Flores A."/>
            <person name="Laclette J.P."/>
        </authorList>
    </citation>
    <scope>NUCLEOTIDE SEQUENCE</scope>
    <source>
        <strain evidence="3">WFUcys</strain>
        <tissue evidence="3">Peritoneal cavity of infected mice</tissue>
    </source>
</reference>
<feature type="compositionally biased region" description="Polar residues" evidence="1">
    <location>
        <begin position="82"/>
        <end position="98"/>
    </location>
</feature>
<keyword evidence="4" id="KW-1185">Reference proteome</keyword>
<evidence type="ECO:0000313" key="4">
    <source>
        <dbReference type="Proteomes" id="UP001651158"/>
    </source>
</evidence>
<comment type="caution">
    <text evidence="3">The sequence shown here is derived from an EMBL/GenBank/DDBJ whole genome shotgun (WGS) entry which is preliminary data.</text>
</comment>
<reference evidence="3 4" key="1">
    <citation type="journal article" date="2022" name="Front. Cell. Infect. Microbiol.">
        <title>The Genomes of Two Strains of Taenia crassiceps the Animal Model for the Study of Human Cysticercosis.</title>
        <authorList>
            <person name="Bobes R.J."/>
            <person name="Estrada K."/>
            <person name="Rios-Valencia D.G."/>
            <person name="Calderon-Gallegos A."/>
            <person name="de la Torre P."/>
            <person name="Carrero J.C."/>
            <person name="Sanchez-Flores A."/>
            <person name="Laclette J.P."/>
        </authorList>
    </citation>
    <scope>NUCLEOTIDE SEQUENCE [LARGE SCALE GENOMIC DNA]</scope>
    <source>
        <strain evidence="3">WFUcys</strain>
    </source>
</reference>
<feature type="compositionally biased region" description="Polar residues" evidence="1">
    <location>
        <begin position="50"/>
        <end position="63"/>
    </location>
</feature>
<dbReference type="EMBL" id="JAKROA010000002">
    <property type="protein sequence ID" value="KAL5109766.1"/>
    <property type="molecule type" value="Genomic_DNA"/>
</dbReference>
<dbReference type="EMBL" id="JAKROA010000002">
    <property type="protein sequence ID" value="KAL5110627.1"/>
    <property type="molecule type" value="Genomic_DNA"/>
</dbReference>
<evidence type="ECO:0000313" key="3">
    <source>
        <dbReference type="EMBL" id="KAL5110627.1"/>
    </source>
</evidence>
<evidence type="ECO:0000256" key="1">
    <source>
        <dbReference type="SAM" id="MobiDB-lite"/>
    </source>
</evidence>
<gene>
    <name evidence="2" type="ORF">TcWFU_001014</name>
    <name evidence="3" type="ORF">TcWFU_007212</name>
</gene>
<proteinExistence type="predicted"/>
<evidence type="ECO:0000313" key="2">
    <source>
        <dbReference type="EMBL" id="KAL5109766.1"/>
    </source>
</evidence>
<organism evidence="3 4">
    <name type="scientific">Taenia crassiceps</name>
    <dbReference type="NCBI Taxonomy" id="6207"/>
    <lineage>
        <taxon>Eukaryota</taxon>
        <taxon>Metazoa</taxon>
        <taxon>Spiralia</taxon>
        <taxon>Lophotrochozoa</taxon>
        <taxon>Platyhelminthes</taxon>
        <taxon>Cestoda</taxon>
        <taxon>Eucestoda</taxon>
        <taxon>Cyclophyllidea</taxon>
        <taxon>Taeniidae</taxon>
        <taxon>Taenia</taxon>
    </lineage>
</organism>
<feature type="region of interest" description="Disordered" evidence="1">
    <location>
        <begin position="47"/>
        <end position="98"/>
    </location>
</feature>
<sequence length="98" mass="10874">MQVTRPVIANPCQTLDTHPTSSFDSPCKHTPQCAEFSQATGRFFAHPRTETTSSTARWPNATSTPPPARQRIQQRPPVTYGYQGTQANHHSVLTVLSR</sequence>
<dbReference type="Proteomes" id="UP001651158">
    <property type="component" value="Unassembled WGS sequence"/>
</dbReference>
<name>A0ABR4QM50_9CEST</name>